<organism evidence="4 5">
    <name type="scientific">Candidatus Gottesmanbacteria bacterium GW2011_GWC2_39_8</name>
    <dbReference type="NCBI Taxonomy" id="1618450"/>
    <lineage>
        <taxon>Bacteria</taxon>
        <taxon>Candidatus Gottesmaniibacteriota</taxon>
    </lineage>
</organism>
<evidence type="ECO:0000313" key="4">
    <source>
        <dbReference type="EMBL" id="KKR34165.1"/>
    </source>
</evidence>
<feature type="coiled-coil region" evidence="1">
    <location>
        <begin position="207"/>
        <end position="234"/>
    </location>
</feature>
<evidence type="ECO:0000259" key="3">
    <source>
        <dbReference type="Pfam" id="PF01551"/>
    </source>
</evidence>
<reference evidence="4 5" key="1">
    <citation type="journal article" date="2015" name="Nature">
        <title>rRNA introns, odd ribosomes, and small enigmatic genomes across a large radiation of phyla.</title>
        <authorList>
            <person name="Brown C.T."/>
            <person name="Hug L.A."/>
            <person name="Thomas B.C."/>
            <person name="Sharon I."/>
            <person name="Castelle C.J."/>
            <person name="Singh A."/>
            <person name="Wilkins M.J."/>
            <person name="Williams K.H."/>
            <person name="Banfield J.F."/>
        </authorList>
    </citation>
    <scope>NUCLEOTIDE SEQUENCE [LARGE SCALE GENOMIC DNA]</scope>
</reference>
<proteinExistence type="predicted"/>
<feature type="domain" description="M23ase beta-sheet core" evidence="3">
    <location>
        <begin position="243"/>
        <end position="272"/>
    </location>
</feature>
<dbReference type="InterPro" id="IPR016047">
    <property type="entry name" value="M23ase_b-sheet_dom"/>
</dbReference>
<feature type="coiled-coil region" evidence="1">
    <location>
        <begin position="70"/>
        <end position="104"/>
    </location>
</feature>
<name>A0A0G0SHH5_9BACT</name>
<dbReference type="AlphaFoldDB" id="A0A0G0SHH5"/>
<evidence type="ECO:0000256" key="2">
    <source>
        <dbReference type="SAM" id="SignalP"/>
    </source>
</evidence>
<feature type="signal peptide" evidence="2">
    <location>
        <begin position="1"/>
        <end position="20"/>
    </location>
</feature>
<dbReference type="Pfam" id="PF01551">
    <property type="entry name" value="Peptidase_M23"/>
    <property type="match status" value="1"/>
</dbReference>
<keyword evidence="2" id="KW-0732">Signal</keyword>
<dbReference type="InterPro" id="IPR011055">
    <property type="entry name" value="Dup_hybrid_motif"/>
</dbReference>
<dbReference type="PANTHER" id="PTHR21666:SF270">
    <property type="entry name" value="MUREIN HYDROLASE ACTIVATOR ENVC"/>
    <property type="match status" value="1"/>
</dbReference>
<dbReference type="SUPFAM" id="SSF51261">
    <property type="entry name" value="Duplicated hybrid motif"/>
    <property type="match status" value="2"/>
</dbReference>
<dbReference type="InterPro" id="IPR050570">
    <property type="entry name" value="Cell_wall_metabolism_enzyme"/>
</dbReference>
<keyword evidence="1" id="KW-0175">Coiled coil</keyword>
<evidence type="ECO:0000256" key="1">
    <source>
        <dbReference type="SAM" id="Coils"/>
    </source>
</evidence>
<dbReference type="Proteomes" id="UP000034539">
    <property type="component" value="Unassembled WGS sequence"/>
</dbReference>
<dbReference type="PANTHER" id="PTHR21666">
    <property type="entry name" value="PEPTIDASE-RELATED"/>
    <property type="match status" value="1"/>
</dbReference>
<gene>
    <name evidence="4" type="ORF">UT63_C0005G0019</name>
</gene>
<dbReference type="Gene3D" id="6.10.250.3150">
    <property type="match status" value="1"/>
</dbReference>
<protein>
    <recommendedName>
        <fullName evidence="3">M23ase beta-sheet core domain-containing protein</fullName>
    </recommendedName>
</protein>
<dbReference type="CDD" id="cd12797">
    <property type="entry name" value="M23_peptidase"/>
    <property type="match status" value="2"/>
</dbReference>
<accession>A0A0G0SHH5</accession>
<sequence length="399" mass="45190">MCKKFFILFFLLFFFVQSSSKIFSEDCPNPNADPCANSVSKVACLEQYVASCTKSRNSLANQISLMNNQINLTAAKIQSSEEKISQLEDQIASLSGKIAGLETSLTDVSDLLIDRIIATYKEGNTPVFYLIFRANGFADFLRRAKYVQIVQSHDKKLLYEMQRTKDIYSEQKKLREDKKVELATLKTQLEQQQYSLTVQRKQRENFLEATKNNESKYQQLLEEARKEAADIQRASYFLAEGASKHVNRGDPIGLMGNTGFSTGPHLHFGAYNLSEGSRNQFNFDSNYENPFNYLSSQNTAFDASSCDDVGSRLSKNVGGGGWQWPMNNPNISQCYGHTPWSWRYRIGIHNGVDMWNDNDIVVRAVDAGTAYTYRGGQSSGNGVFIFHPNGKMTLYWHLQ</sequence>
<dbReference type="Gene3D" id="2.70.70.10">
    <property type="entry name" value="Glucose Permease (Domain IIA)"/>
    <property type="match status" value="1"/>
</dbReference>
<comment type="caution">
    <text evidence="4">The sequence shown here is derived from an EMBL/GenBank/DDBJ whole genome shotgun (WGS) entry which is preliminary data.</text>
</comment>
<dbReference type="EMBL" id="LBXN01000005">
    <property type="protein sequence ID" value="KKR34165.1"/>
    <property type="molecule type" value="Genomic_DNA"/>
</dbReference>
<dbReference type="GO" id="GO:0004222">
    <property type="term" value="F:metalloendopeptidase activity"/>
    <property type="evidence" value="ECO:0007669"/>
    <property type="project" value="TreeGrafter"/>
</dbReference>
<feature type="chain" id="PRO_5002534364" description="M23ase beta-sheet core domain-containing protein" evidence="2">
    <location>
        <begin position="21"/>
        <end position="399"/>
    </location>
</feature>
<evidence type="ECO:0000313" key="5">
    <source>
        <dbReference type="Proteomes" id="UP000034539"/>
    </source>
</evidence>